<protein>
    <submittedName>
        <fullName evidence="1">Uncharacterized protein</fullName>
    </submittedName>
</protein>
<evidence type="ECO:0000313" key="1">
    <source>
        <dbReference type="EMBL" id="KAJ2976445.1"/>
    </source>
</evidence>
<accession>A0ACC1NAW2</accession>
<organism evidence="1 2">
    <name type="scientific">Zarea fungicola</name>
    <dbReference type="NCBI Taxonomy" id="93591"/>
    <lineage>
        <taxon>Eukaryota</taxon>
        <taxon>Fungi</taxon>
        <taxon>Dikarya</taxon>
        <taxon>Ascomycota</taxon>
        <taxon>Pezizomycotina</taxon>
        <taxon>Sordariomycetes</taxon>
        <taxon>Hypocreomycetidae</taxon>
        <taxon>Hypocreales</taxon>
        <taxon>Cordycipitaceae</taxon>
        <taxon>Zarea</taxon>
    </lineage>
</organism>
<keyword evidence="2" id="KW-1185">Reference proteome</keyword>
<sequence>MVIRALRAARDAATGLLDVQKHQCYDKAFLQLATDLIAEAEIILAHSQAEDMKKVVRRFQKGVEAVRSDYPSKIGAIIVWMYSDEDIIAEDTPLEVATMLDLYTRALRVLSDAKQFFCDTLFPISIAMVQEETAQYEHELIALHASLSAIMKEEERLLRTGESRSGCLQDQKEDAMNRARQILVRIEEIQAAQEQPESLVHLMFY</sequence>
<evidence type="ECO:0000313" key="2">
    <source>
        <dbReference type="Proteomes" id="UP001143910"/>
    </source>
</evidence>
<reference evidence="1" key="1">
    <citation type="submission" date="2022-08" db="EMBL/GenBank/DDBJ databases">
        <title>Genome Sequence of Lecanicillium fungicola.</title>
        <authorList>
            <person name="Buettner E."/>
        </authorList>
    </citation>
    <scope>NUCLEOTIDE SEQUENCE</scope>
    <source>
        <strain evidence="1">Babe33</strain>
    </source>
</reference>
<dbReference type="Proteomes" id="UP001143910">
    <property type="component" value="Unassembled WGS sequence"/>
</dbReference>
<dbReference type="EMBL" id="JANJQO010000584">
    <property type="protein sequence ID" value="KAJ2976445.1"/>
    <property type="molecule type" value="Genomic_DNA"/>
</dbReference>
<proteinExistence type="predicted"/>
<comment type="caution">
    <text evidence="1">The sequence shown here is derived from an EMBL/GenBank/DDBJ whole genome shotgun (WGS) entry which is preliminary data.</text>
</comment>
<gene>
    <name evidence="1" type="ORF">NQ176_g4947</name>
</gene>
<name>A0ACC1NAW2_9HYPO</name>